<evidence type="ECO:0000313" key="1">
    <source>
        <dbReference type="EMBL" id="GFN46331.1"/>
    </source>
</evidence>
<protein>
    <submittedName>
        <fullName evidence="1">Uncharacterized protein</fullName>
    </submittedName>
</protein>
<accession>A0A6L2ZQ02</accession>
<dbReference type="EMBL" id="BLXO01000003">
    <property type="protein sequence ID" value="GFN46331.1"/>
    <property type="molecule type" value="Genomic_DNA"/>
</dbReference>
<reference evidence="1 2" key="1">
    <citation type="submission" date="2020-06" db="EMBL/GenBank/DDBJ databases">
        <title>The genome sequence of Candidatus Regiella insecticola strain Tut.</title>
        <authorList>
            <person name="Nikoh N."/>
            <person name="Tsuchida T."/>
            <person name="Koga R."/>
            <person name="Oshima K."/>
            <person name="Hattori M."/>
            <person name="Fukatsu T."/>
        </authorList>
    </citation>
    <scope>NUCLEOTIDE SEQUENCE [LARGE SCALE GENOMIC DNA]</scope>
    <source>
        <strain evidence="1 2">Tut</strain>
    </source>
</reference>
<evidence type="ECO:0000313" key="2">
    <source>
        <dbReference type="Proteomes" id="UP000504714"/>
    </source>
</evidence>
<proteinExistence type="predicted"/>
<dbReference type="AlphaFoldDB" id="A0A6L2ZQ02"/>
<gene>
    <name evidence="1" type="ORF">RINTU1_18610</name>
</gene>
<name>A0A6L2ZQ02_9ENTR</name>
<dbReference type="Proteomes" id="UP000504714">
    <property type="component" value="Unassembled WGS sequence"/>
</dbReference>
<comment type="caution">
    <text evidence="1">The sequence shown here is derived from an EMBL/GenBank/DDBJ whole genome shotgun (WGS) entry which is preliminary data.</text>
</comment>
<sequence>MNITIKNSVFNINDTEVVDSNIASRQKNATTPEKIGILGSQLRLNPLALSFPRPTQPSSYEKKKANELYTGITQLVESMALMPTKDSPLLSSVKLPRFIYSPLGILVSVAAIANTWQ</sequence>
<organism evidence="1 2">
    <name type="scientific">Candidatus Regiella insecticola</name>
    <dbReference type="NCBI Taxonomy" id="138073"/>
    <lineage>
        <taxon>Bacteria</taxon>
        <taxon>Pseudomonadati</taxon>
        <taxon>Pseudomonadota</taxon>
        <taxon>Gammaproteobacteria</taxon>
        <taxon>Enterobacterales</taxon>
        <taxon>Enterobacteriaceae</taxon>
        <taxon>aphid secondary symbionts</taxon>
        <taxon>Candidatus Regiella</taxon>
    </lineage>
</organism>